<feature type="compositionally biased region" description="Polar residues" evidence="1">
    <location>
        <begin position="55"/>
        <end position="66"/>
    </location>
</feature>
<dbReference type="EMBL" id="AOGT01000436">
    <property type="protein sequence ID" value="EMG49949.1"/>
    <property type="molecule type" value="Genomic_DNA"/>
</dbReference>
<feature type="compositionally biased region" description="Acidic residues" evidence="1">
    <location>
        <begin position="247"/>
        <end position="266"/>
    </location>
</feature>
<dbReference type="STRING" id="1245528.M3K596"/>
<feature type="region of interest" description="Disordered" evidence="1">
    <location>
        <begin position="232"/>
        <end position="266"/>
    </location>
</feature>
<protein>
    <submittedName>
        <fullName evidence="3">Uncharacterized protein</fullName>
    </submittedName>
</protein>
<evidence type="ECO:0000313" key="3">
    <source>
        <dbReference type="EMBL" id="EMG49949.1"/>
    </source>
</evidence>
<feature type="region of interest" description="Disordered" evidence="1">
    <location>
        <begin position="518"/>
        <end position="538"/>
    </location>
</feature>
<gene>
    <name evidence="3" type="ORF">G210_5063</name>
</gene>
<feature type="region of interest" description="Disordered" evidence="1">
    <location>
        <begin position="569"/>
        <end position="601"/>
    </location>
</feature>
<feature type="region of interest" description="Disordered" evidence="1">
    <location>
        <begin position="303"/>
        <end position="465"/>
    </location>
</feature>
<dbReference type="eggNOG" id="ENOG502T0CG">
    <property type="taxonomic scope" value="Eukaryota"/>
</dbReference>
<proteinExistence type="predicted"/>
<keyword evidence="2" id="KW-1133">Transmembrane helix</keyword>
<comment type="caution">
    <text evidence="3">The sequence shown here is derived from an EMBL/GenBank/DDBJ whole genome shotgun (WGS) entry which is preliminary data.</text>
</comment>
<keyword evidence="2" id="KW-0812">Transmembrane</keyword>
<feature type="compositionally biased region" description="Polar residues" evidence="1">
    <location>
        <begin position="74"/>
        <end position="95"/>
    </location>
</feature>
<organism evidence="3 4">
    <name type="scientific">Candida maltosa (strain Xu316)</name>
    <name type="common">Yeast</name>
    <dbReference type="NCBI Taxonomy" id="1245528"/>
    <lineage>
        <taxon>Eukaryota</taxon>
        <taxon>Fungi</taxon>
        <taxon>Dikarya</taxon>
        <taxon>Ascomycota</taxon>
        <taxon>Saccharomycotina</taxon>
        <taxon>Pichiomycetes</taxon>
        <taxon>Debaryomycetaceae</taxon>
        <taxon>Candida/Lodderomyces clade</taxon>
        <taxon>Candida</taxon>
    </lineage>
</organism>
<feature type="transmembrane region" description="Helical" evidence="2">
    <location>
        <begin position="642"/>
        <end position="663"/>
    </location>
</feature>
<feature type="transmembrane region" description="Helical" evidence="2">
    <location>
        <begin position="669"/>
        <end position="690"/>
    </location>
</feature>
<accession>M3K596</accession>
<keyword evidence="2" id="KW-0472">Membrane</keyword>
<evidence type="ECO:0000313" key="4">
    <source>
        <dbReference type="Proteomes" id="UP000011777"/>
    </source>
</evidence>
<dbReference type="OrthoDB" id="4084092at2759"/>
<dbReference type="AlphaFoldDB" id="M3K596"/>
<feature type="region of interest" description="Disordered" evidence="1">
    <location>
        <begin position="37"/>
        <end position="96"/>
    </location>
</feature>
<reference evidence="3 4" key="1">
    <citation type="submission" date="2013-02" db="EMBL/GenBank/DDBJ databases">
        <title>Genome sequence of Candida maltosa Xu316, a potential industrial strain for xylitol and ethanol production.</title>
        <authorList>
            <person name="Yu J."/>
            <person name="Wang Q."/>
            <person name="Geng X."/>
            <person name="Bao W."/>
            <person name="He P."/>
            <person name="Cai J."/>
        </authorList>
    </citation>
    <scope>NUCLEOTIDE SEQUENCE [LARGE SCALE GENOMIC DNA]</scope>
    <source>
        <strain evidence="4">Xu316</strain>
    </source>
</reference>
<keyword evidence="4" id="KW-1185">Reference proteome</keyword>
<dbReference type="OMA" id="CAPMIAM"/>
<feature type="compositionally biased region" description="Basic and acidic residues" evidence="1">
    <location>
        <begin position="401"/>
        <end position="452"/>
    </location>
</feature>
<dbReference type="Proteomes" id="UP000011777">
    <property type="component" value="Unassembled WGS sequence"/>
</dbReference>
<feature type="compositionally biased region" description="Basic and acidic residues" evidence="1">
    <location>
        <begin position="315"/>
        <end position="382"/>
    </location>
</feature>
<dbReference type="HOGENOM" id="CLU_025334_0_0_1"/>
<evidence type="ECO:0000256" key="1">
    <source>
        <dbReference type="SAM" id="MobiDB-lite"/>
    </source>
</evidence>
<evidence type="ECO:0000256" key="2">
    <source>
        <dbReference type="SAM" id="Phobius"/>
    </source>
</evidence>
<sequence length="694" mass="79802">MNVTSNGYYSSDYLNEKQRKLSRYQYNPNNYYIKTQRSPKEYINETGDLDPVYSMESSPSQRQAFMNNVRPKTPKSQSESSIYPPSGSHRSTSSLPIEYDDVEDDNQLEETITPAQLNYLQTQNHYMPYQPEPRAPYQPRQYYPISSPQRPKNKNNDYYIRQKKRIDKAQIVKPKMYSHKTFRDVFEDKSEKLDRYNPMDLVFEKKDPNGKSNFLDKVQTKLTKEKYDDYNYYDHRPKKSPPKPEVFVDDAESDDDYIESQPEEVEVEQVVTVGEGKNKETKVIKKKVPLKKVMQMKLNQAKKELGRDFVAYSHRQREINDQIKESKKDIRKRKEMERAAAKEKEKEKSKKDKKEPNAEKPEDSKKEDKKGEDAKDKEEKSSDPVNDAGWWGYMTSWIAYPEEKPNEEKDEKASEEKGEKASEEKGEKASEEKGDKATDEKEAKKESTESVKGDSNSVKSVPYPLTPFEKNTKKLKIFSKNSQKIFNNWNQPATKLFNRDLLESPTVPVAASSNKSSRTVKSYKSHTTANPSVRSVTTGVETIGESKEFVIECSDSEAEAEEMFFNPATNQLEPAPPTSASSMLTTNTNGETSSQAETSGNPFQFNFDPNAPIVVVSTWINLIKRIQIMKMLFAPIDIIGEFMPGLQGVVVFIELVLFVWILYELSRLVDAICMMIKAVCAPMIAVGRFMNRVV</sequence>
<name>M3K596_CANMX</name>
<feature type="region of interest" description="Disordered" evidence="1">
    <location>
        <begin position="127"/>
        <end position="155"/>
    </location>
</feature>